<accession>A0A9P8CIN9</accession>
<reference evidence="1" key="1">
    <citation type="journal article" date="2021" name="IMA Fungus">
        <title>Genomic characterization of three marine fungi, including Emericellopsis atlantica sp. nov. with signatures of a generalist lifestyle and marine biomass degradation.</title>
        <authorList>
            <person name="Hagestad O.C."/>
            <person name="Hou L."/>
            <person name="Andersen J.H."/>
            <person name="Hansen E.H."/>
            <person name="Altermark B."/>
            <person name="Li C."/>
            <person name="Kuhnert E."/>
            <person name="Cox R.J."/>
            <person name="Crous P.W."/>
            <person name="Spatafora J.W."/>
            <person name="Lail K."/>
            <person name="Amirebrahimi M."/>
            <person name="Lipzen A."/>
            <person name="Pangilinan J."/>
            <person name="Andreopoulos W."/>
            <person name="Hayes R.D."/>
            <person name="Ng V."/>
            <person name="Grigoriev I.V."/>
            <person name="Jackson S.A."/>
            <person name="Sutton T.D.S."/>
            <person name="Dobson A.D.W."/>
            <person name="Rama T."/>
        </authorList>
    </citation>
    <scope>NUCLEOTIDE SEQUENCE</scope>
    <source>
        <strain evidence="1">TRa3180A</strain>
    </source>
</reference>
<proteinExistence type="predicted"/>
<dbReference type="AlphaFoldDB" id="A0A9P8CIN9"/>
<protein>
    <submittedName>
        <fullName evidence="1">Uncharacterized protein</fullName>
    </submittedName>
</protein>
<keyword evidence="2" id="KW-1185">Reference proteome</keyword>
<evidence type="ECO:0000313" key="2">
    <source>
        <dbReference type="Proteomes" id="UP000887226"/>
    </source>
</evidence>
<comment type="caution">
    <text evidence="1">The sequence shown here is derived from an EMBL/GenBank/DDBJ whole genome shotgun (WGS) entry which is preliminary data.</text>
</comment>
<name>A0A9P8CIN9_9HELO</name>
<dbReference type="EMBL" id="MU253755">
    <property type="protein sequence ID" value="KAG9248142.1"/>
    <property type="molecule type" value="Genomic_DNA"/>
</dbReference>
<gene>
    <name evidence="1" type="ORF">BJ878DRAFT_83423</name>
</gene>
<dbReference type="Proteomes" id="UP000887226">
    <property type="component" value="Unassembled WGS sequence"/>
</dbReference>
<sequence length="214" mass="24547">MAIRSLETQQFEPAVLVSSQPDCIISNAKFDEFPKSAMLALPIRLNLSSQFRSLPCEASIADGKYHVDVLGNQLGKFLTQSADVMLCGRTDTKIAPVHMELPIWPLLSHITTSETSTYNDHAHESDTMGRSESFIPEHFIQPDLSDIAKTRIDDSFRAHQTPQQFELDWRLRKFKNNRSLQQGCHKSHEQYALRTIYLSRQEYGDYFTYESTFP</sequence>
<evidence type="ECO:0000313" key="1">
    <source>
        <dbReference type="EMBL" id="KAG9248142.1"/>
    </source>
</evidence>
<organism evidence="1 2">
    <name type="scientific">Calycina marina</name>
    <dbReference type="NCBI Taxonomy" id="1763456"/>
    <lineage>
        <taxon>Eukaryota</taxon>
        <taxon>Fungi</taxon>
        <taxon>Dikarya</taxon>
        <taxon>Ascomycota</taxon>
        <taxon>Pezizomycotina</taxon>
        <taxon>Leotiomycetes</taxon>
        <taxon>Helotiales</taxon>
        <taxon>Pezizellaceae</taxon>
        <taxon>Calycina</taxon>
    </lineage>
</organism>